<accession>A0A8H7F8M1</accession>
<reference evidence="1 2" key="1">
    <citation type="journal article" name="Sci. Rep.">
        <title>Telomere-to-telomere assembled and centromere annotated genomes of the two main subspecies of the button mushroom Agaricus bisporus reveal especially polymorphic chromosome ends.</title>
        <authorList>
            <person name="Sonnenberg A.S.M."/>
            <person name="Sedaghat-Telgerd N."/>
            <person name="Lavrijssen B."/>
            <person name="Ohm R.A."/>
            <person name="Hendrickx P.M."/>
            <person name="Scholtmeijer K."/>
            <person name="Baars J.J.P."/>
            <person name="van Peer A."/>
        </authorList>
    </citation>
    <scope>NUCLEOTIDE SEQUENCE [LARGE SCALE GENOMIC DNA]</scope>
    <source>
        <strain evidence="1 2">H119_p4</strain>
    </source>
</reference>
<dbReference type="Proteomes" id="UP000629468">
    <property type="component" value="Unassembled WGS sequence"/>
</dbReference>
<proteinExistence type="predicted"/>
<sequence length="362" mass="42226">MATSFNDLPQELCNDIVRFFKYDRKSLVQLCLASIRFVDEAQSYLYAQLTRNTMPLNSARSSKLLSTLTVHNPSLAKYVKTFCYDIRLLKHDPVYKVLRRALCLMVNITWLEINTKIPYSPQGFFHGCTFQLKHFRCQFASSDRTAIYKMLSRQRSLQSVYIDNFDGDFPSKCCRKIKRLVVEDWRNVVQILPGRSIFALELLHVEPFFDSIPPSITTQLGDLTHLTFKTETPYDFLETVAPYLTRLTMLRIIGRDDETPSGMSIGEDPEILYKLSNLKIFVWSLEIDYDLNSGLTEADELYQLFWDLVKVWFQGMPKLEAVYTLDRGSWHTGFPYFHWTQNMSSKRVEAKIALGRKSLYTR</sequence>
<evidence type="ECO:0000313" key="2">
    <source>
        <dbReference type="Proteomes" id="UP000629468"/>
    </source>
</evidence>
<protein>
    <submittedName>
        <fullName evidence="1">Uncharacterized protein</fullName>
    </submittedName>
</protein>
<evidence type="ECO:0000313" key="1">
    <source>
        <dbReference type="EMBL" id="KAF7782779.1"/>
    </source>
</evidence>
<dbReference type="EMBL" id="JABXXO010000003">
    <property type="protein sequence ID" value="KAF7782779.1"/>
    <property type="molecule type" value="Genomic_DNA"/>
</dbReference>
<organism evidence="1 2">
    <name type="scientific">Agaricus bisporus var. burnettii</name>
    <dbReference type="NCBI Taxonomy" id="192524"/>
    <lineage>
        <taxon>Eukaryota</taxon>
        <taxon>Fungi</taxon>
        <taxon>Dikarya</taxon>
        <taxon>Basidiomycota</taxon>
        <taxon>Agaricomycotina</taxon>
        <taxon>Agaricomycetes</taxon>
        <taxon>Agaricomycetidae</taxon>
        <taxon>Agaricales</taxon>
        <taxon>Agaricineae</taxon>
        <taxon>Agaricaceae</taxon>
        <taxon>Agaricus</taxon>
    </lineage>
</organism>
<gene>
    <name evidence="1" type="ORF">Agabi119p4_2155</name>
</gene>
<dbReference type="AlphaFoldDB" id="A0A8H7F8M1"/>
<name>A0A8H7F8M1_AGABI</name>
<comment type="caution">
    <text evidence="1">The sequence shown here is derived from an EMBL/GenBank/DDBJ whole genome shotgun (WGS) entry which is preliminary data.</text>
</comment>